<dbReference type="PANTHER" id="PTHR35861">
    <property type="match status" value="1"/>
</dbReference>
<comment type="similarity">
    <text evidence="1">Belongs to the myoviridae tail sheath protein family.</text>
</comment>
<dbReference type="PANTHER" id="PTHR35861:SF1">
    <property type="entry name" value="PHAGE TAIL SHEATH PROTEIN"/>
    <property type="match status" value="1"/>
</dbReference>
<dbReference type="Gene3D" id="3.40.50.11780">
    <property type="match status" value="1"/>
</dbReference>
<dbReference type="EMBL" id="RKHR01000003">
    <property type="protein sequence ID" value="ROS05551.1"/>
    <property type="molecule type" value="Genomic_DNA"/>
</dbReference>
<proteinExistence type="inferred from homology"/>
<gene>
    <name evidence="3" type="ORF">EDC56_1086</name>
</gene>
<organism evidence="3 4">
    <name type="scientific">Sinobacterium caligoides</name>
    <dbReference type="NCBI Taxonomy" id="933926"/>
    <lineage>
        <taxon>Bacteria</taxon>
        <taxon>Pseudomonadati</taxon>
        <taxon>Pseudomonadota</taxon>
        <taxon>Gammaproteobacteria</taxon>
        <taxon>Cellvibrionales</taxon>
        <taxon>Spongiibacteraceae</taxon>
        <taxon>Sinobacterium</taxon>
    </lineage>
</organism>
<accession>A0A3N2E0B7</accession>
<dbReference type="Pfam" id="PF17482">
    <property type="entry name" value="Phage_sheath_1C"/>
    <property type="match status" value="1"/>
</dbReference>
<dbReference type="InterPro" id="IPR020287">
    <property type="entry name" value="Tail_sheath_C"/>
</dbReference>
<dbReference type="Proteomes" id="UP000275394">
    <property type="component" value="Unassembled WGS sequence"/>
</dbReference>
<comment type="caution">
    <text evidence="3">The sequence shown here is derived from an EMBL/GenBank/DDBJ whole genome shotgun (WGS) entry which is preliminary data.</text>
</comment>
<evidence type="ECO:0000256" key="1">
    <source>
        <dbReference type="ARBA" id="ARBA00008005"/>
    </source>
</evidence>
<evidence type="ECO:0000313" key="3">
    <source>
        <dbReference type="EMBL" id="ROS05551.1"/>
    </source>
</evidence>
<feature type="domain" description="Tail sheath protein C-terminal" evidence="2">
    <location>
        <begin position="247"/>
        <end position="350"/>
    </location>
</feature>
<reference evidence="3 4" key="1">
    <citation type="submission" date="2018-11" db="EMBL/GenBank/DDBJ databases">
        <title>Genomic Encyclopedia of Type Strains, Phase IV (KMG-IV): sequencing the most valuable type-strain genomes for metagenomic binning, comparative biology and taxonomic classification.</title>
        <authorList>
            <person name="Goeker M."/>
        </authorList>
    </citation>
    <scope>NUCLEOTIDE SEQUENCE [LARGE SCALE GENOMIC DNA]</scope>
    <source>
        <strain evidence="3 4">DSM 100316</strain>
    </source>
</reference>
<evidence type="ECO:0000313" key="4">
    <source>
        <dbReference type="Proteomes" id="UP000275394"/>
    </source>
</evidence>
<keyword evidence="4" id="KW-1185">Reference proteome</keyword>
<evidence type="ECO:0000259" key="2">
    <source>
        <dbReference type="Pfam" id="PF17482"/>
    </source>
</evidence>
<dbReference type="InterPro" id="IPR052042">
    <property type="entry name" value="Tail_sheath_structural"/>
</dbReference>
<protein>
    <recommendedName>
        <fullName evidence="2">Tail sheath protein C-terminal domain-containing protein</fullName>
    </recommendedName>
</protein>
<dbReference type="RefSeq" id="WP_123711450.1">
    <property type="nucleotide sequence ID" value="NZ_RKHR01000003.1"/>
</dbReference>
<dbReference type="AlphaFoldDB" id="A0A3N2E0B7"/>
<dbReference type="OrthoDB" id="9767864at2"/>
<sequence length="359" mass="39579">MAITTDFPGDYVEQQKRQRFSVCHCATAVPAFAISAQAAQGLGLASGTKRIENYLEYSKYTADLDGTHTAMLDRCLRAYFNNGGASCYLIQTDNLVEEVVKHDDITLLVAAGESLAGAVELLENDNNLFAIVDGPKGELVSGDTLPWDKLANSSFSAAYYPWLIADWTDAPIPPSAVIAGAYCRNDSTRGVWKAPANMALVGVKPQFQVSDAMQGQYTRGTALNMIRRFNNGAPTIWGARTQRDSLEWRYVPVRRLCNSIEKDIKEALRAMIFEPNTQPTWDAVSDSVEQYLTQLWLQGALMGASAEEAFFINVGENITMSQSDIVNGKMIIDIGVAIMRPAEFIVIQFRQDTASYLKK</sequence>
<name>A0A3N2E0B7_9GAMM</name>